<reference evidence="3 4" key="1">
    <citation type="submission" date="2019-07" db="EMBL/GenBank/DDBJ databases">
        <title>Whole genome shotgun sequence of Skermanella aerolata NBRC 106429.</title>
        <authorList>
            <person name="Hosoyama A."/>
            <person name="Uohara A."/>
            <person name="Ohji S."/>
            <person name="Ichikawa N."/>
        </authorList>
    </citation>
    <scope>NUCLEOTIDE SEQUENCE [LARGE SCALE GENOMIC DNA]</scope>
    <source>
        <strain evidence="3 4">NBRC 106429</strain>
    </source>
</reference>
<feature type="domain" description="AMP-dependent synthetase/ligase" evidence="2">
    <location>
        <begin position="123"/>
        <end position="297"/>
    </location>
</feature>
<dbReference type="AlphaFoldDB" id="A0A512DLD7"/>
<dbReference type="Gene3D" id="3.30.300.30">
    <property type="match status" value="1"/>
</dbReference>
<dbReference type="GO" id="GO:0016874">
    <property type="term" value="F:ligase activity"/>
    <property type="evidence" value="ECO:0007669"/>
    <property type="project" value="UniProtKB-KW"/>
</dbReference>
<evidence type="ECO:0000313" key="4">
    <source>
        <dbReference type="Proteomes" id="UP000321523"/>
    </source>
</evidence>
<keyword evidence="1" id="KW-0436">Ligase</keyword>
<dbReference type="Gene3D" id="3.40.50.12780">
    <property type="entry name" value="N-terminal domain of ligase-like"/>
    <property type="match status" value="1"/>
</dbReference>
<dbReference type="InterPro" id="IPR000873">
    <property type="entry name" value="AMP-dep_synth/lig_dom"/>
</dbReference>
<protein>
    <submittedName>
        <fullName evidence="3">Long-chain acyl-CoA synthetase</fullName>
    </submittedName>
</protein>
<proteinExistence type="predicted"/>
<dbReference type="EMBL" id="BJYZ01000006">
    <property type="protein sequence ID" value="GEO37291.1"/>
    <property type="molecule type" value="Genomic_DNA"/>
</dbReference>
<dbReference type="InterPro" id="IPR045851">
    <property type="entry name" value="AMP-bd_C_sf"/>
</dbReference>
<name>A0A512DLD7_9PROT</name>
<evidence type="ECO:0000313" key="3">
    <source>
        <dbReference type="EMBL" id="GEO37291.1"/>
    </source>
</evidence>
<keyword evidence="4" id="KW-1185">Reference proteome</keyword>
<evidence type="ECO:0000259" key="2">
    <source>
        <dbReference type="Pfam" id="PF00501"/>
    </source>
</evidence>
<feature type="domain" description="AMP-dependent synthetase/ligase" evidence="2">
    <location>
        <begin position="14"/>
        <end position="104"/>
    </location>
</feature>
<gene>
    <name evidence="3" type="ORF">SAE02_14390</name>
</gene>
<dbReference type="PANTHER" id="PTHR43767:SF8">
    <property type="entry name" value="LONG-CHAIN-FATTY-ACID--COA LIGASE"/>
    <property type="match status" value="1"/>
</dbReference>
<comment type="caution">
    <text evidence="3">The sequence shown here is derived from an EMBL/GenBank/DDBJ whole genome shotgun (WGS) entry which is preliminary data.</text>
</comment>
<accession>A0A512DLD7</accession>
<evidence type="ECO:0000256" key="1">
    <source>
        <dbReference type="ARBA" id="ARBA00022598"/>
    </source>
</evidence>
<organism evidence="3 4">
    <name type="scientific">Skermanella aerolata</name>
    <dbReference type="NCBI Taxonomy" id="393310"/>
    <lineage>
        <taxon>Bacteria</taxon>
        <taxon>Pseudomonadati</taxon>
        <taxon>Pseudomonadota</taxon>
        <taxon>Alphaproteobacteria</taxon>
        <taxon>Rhodospirillales</taxon>
        <taxon>Azospirillaceae</taxon>
        <taxon>Skermanella</taxon>
    </lineage>
</organism>
<dbReference type="InterPro" id="IPR042099">
    <property type="entry name" value="ANL_N_sf"/>
</dbReference>
<dbReference type="InterPro" id="IPR050237">
    <property type="entry name" value="ATP-dep_AMP-bd_enzyme"/>
</dbReference>
<dbReference type="Proteomes" id="UP000321523">
    <property type="component" value="Unassembled WGS sequence"/>
</dbReference>
<dbReference type="Pfam" id="PF00501">
    <property type="entry name" value="AMP-binding"/>
    <property type="match status" value="2"/>
</dbReference>
<dbReference type="SUPFAM" id="SSF56801">
    <property type="entry name" value="Acetyl-CoA synthetase-like"/>
    <property type="match status" value="1"/>
</dbReference>
<sequence>MPRMSGLLDIIGSHPASRPALEGMGMLLGYGELCEQVKRKADSLRGLHARTGGVMAITMIDSPAWIVTQLGCLLAEVPLLPIPPFFTEAQRRHALQDAGAAWLLDDGQAAPVATGISPRPFPAGTSLITYTSGSTRTPKGVCLGADHLETVASSLVELLGAQAGKHRTLLPLAVLLENIAGVHVSLLAGACCHVAPVAQDGPSIWQALESSQATTCILVPEMLKRLLSVRKPLPHLRFAAVGGAKVAPALLEEAHARGIPVFEGYGLSEAGSVIAVNTPEASRRGSVGRLLPHVRLHPASDGEIMIEHPRMLGYLGAEGSGEAGCVPNPYPTGDLGRIDGDGFLYLTGRAKNVLITGFGRNVFPEWVESELLAEPAIAQAMVFGDGEAALMAVIVARSAAEAGRAVEQANLRLPDYARVGRWLLADEPFTPQNGQLTGTGRPKRDAIAARYQSRFPNEAKLTNETGDRRHGVL</sequence>
<dbReference type="PANTHER" id="PTHR43767">
    <property type="entry name" value="LONG-CHAIN-FATTY-ACID--COA LIGASE"/>
    <property type="match status" value="1"/>
</dbReference>
<dbReference type="Pfam" id="PF23562">
    <property type="entry name" value="AMP-binding_C_3"/>
    <property type="match status" value="1"/>
</dbReference>